<dbReference type="Gene3D" id="1.10.10.60">
    <property type="entry name" value="Homeodomain-like"/>
    <property type="match status" value="2"/>
</dbReference>
<keyword evidence="2 5" id="KW-0238">DNA-binding</keyword>
<organism evidence="5 6">
    <name type="scientific">Maridesulfovibrio ferrireducens</name>
    <dbReference type="NCBI Taxonomy" id="246191"/>
    <lineage>
        <taxon>Bacteria</taxon>
        <taxon>Pseudomonadati</taxon>
        <taxon>Thermodesulfobacteriota</taxon>
        <taxon>Desulfovibrionia</taxon>
        <taxon>Desulfovibrionales</taxon>
        <taxon>Desulfovibrionaceae</taxon>
        <taxon>Maridesulfovibrio</taxon>
    </lineage>
</organism>
<dbReference type="InterPro" id="IPR020449">
    <property type="entry name" value="Tscrpt_reg_AraC-type_HTH"/>
</dbReference>
<dbReference type="InterPro" id="IPR037923">
    <property type="entry name" value="HTH-like"/>
</dbReference>
<dbReference type="InterPro" id="IPR003313">
    <property type="entry name" value="AraC-bd"/>
</dbReference>
<protein>
    <submittedName>
        <fullName evidence="5">AraC-type DNA-binding protein</fullName>
    </submittedName>
</protein>
<dbReference type="InterPro" id="IPR009057">
    <property type="entry name" value="Homeodomain-like_sf"/>
</dbReference>
<dbReference type="OrthoDB" id="112032at2"/>
<dbReference type="InterPro" id="IPR018060">
    <property type="entry name" value="HTH_AraC"/>
</dbReference>
<reference evidence="6" key="1">
    <citation type="submission" date="2016-10" db="EMBL/GenBank/DDBJ databases">
        <authorList>
            <person name="Varghese N."/>
            <person name="Submissions S."/>
        </authorList>
    </citation>
    <scope>NUCLEOTIDE SEQUENCE [LARGE SCALE GENOMIC DNA]</scope>
    <source>
        <strain evidence="6">DSM 16995</strain>
    </source>
</reference>
<dbReference type="AlphaFoldDB" id="A0A1G9KLV9"/>
<dbReference type="RefSeq" id="WP_092162770.1">
    <property type="nucleotide sequence ID" value="NZ_FNGA01000005.1"/>
</dbReference>
<dbReference type="PANTHER" id="PTHR46796:SF2">
    <property type="entry name" value="TRANSCRIPTIONAL REGULATORY PROTEIN"/>
    <property type="match status" value="1"/>
</dbReference>
<dbReference type="Pfam" id="PF12833">
    <property type="entry name" value="HTH_18"/>
    <property type="match status" value="1"/>
</dbReference>
<keyword evidence="3" id="KW-0804">Transcription</keyword>
<proteinExistence type="predicted"/>
<dbReference type="Pfam" id="PF02311">
    <property type="entry name" value="AraC_binding"/>
    <property type="match status" value="1"/>
</dbReference>
<dbReference type="PRINTS" id="PR00032">
    <property type="entry name" value="HTHARAC"/>
</dbReference>
<evidence type="ECO:0000256" key="2">
    <source>
        <dbReference type="ARBA" id="ARBA00023125"/>
    </source>
</evidence>
<dbReference type="GO" id="GO:0043565">
    <property type="term" value="F:sequence-specific DNA binding"/>
    <property type="evidence" value="ECO:0007669"/>
    <property type="project" value="InterPro"/>
</dbReference>
<evidence type="ECO:0000259" key="4">
    <source>
        <dbReference type="PROSITE" id="PS01124"/>
    </source>
</evidence>
<keyword evidence="6" id="KW-1185">Reference proteome</keyword>
<evidence type="ECO:0000256" key="3">
    <source>
        <dbReference type="ARBA" id="ARBA00023163"/>
    </source>
</evidence>
<dbReference type="Proteomes" id="UP000199053">
    <property type="component" value="Unassembled WGS sequence"/>
</dbReference>
<dbReference type="EMBL" id="FNGA01000005">
    <property type="protein sequence ID" value="SDL50504.1"/>
    <property type="molecule type" value="Genomic_DNA"/>
</dbReference>
<dbReference type="STRING" id="246191.SAMN05660337_3133"/>
<dbReference type="InterPro" id="IPR050204">
    <property type="entry name" value="AraC_XylS_family_regulators"/>
</dbReference>
<dbReference type="GO" id="GO:0003700">
    <property type="term" value="F:DNA-binding transcription factor activity"/>
    <property type="evidence" value="ECO:0007669"/>
    <property type="project" value="InterPro"/>
</dbReference>
<dbReference type="SMART" id="SM00342">
    <property type="entry name" value="HTH_ARAC"/>
    <property type="match status" value="1"/>
</dbReference>
<dbReference type="SUPFAM" id="SSF46689">
    <property type="entry name" value="Homeodomain-like"/>
    <property type="match status" value="2"/>
</dbReference>
<evidence type="ECO:0000313" key="6">
    <source>
        <dbReference type="Proteomes" id="UP000199053"/>
    </source>
</evidence>
<evidence type="ECO:0000256" key="1">
    <source>
        <dbReference type="ARBA" id="ARBA00023015"/>
    </source>
</evidence>
<keyword evidence="1" id="KW-0805">Transcription regulation</keyword>
<evidence type="ECO:0000313" key="5">
    <source>
        <dbReference type="EMBL" id="SDL50504.1"/>
    </source>
</evidence>
<dbReference type="SUPFAM" id="SSF51215">
    <property type="entry name" value="Regulatory protein AraC"/>
    <property type="match status" value="1"/>
</dbReference>
<feature type="domain" description="HTH araC/xylS-type" evidence="4">
    <location>
        <begin position="174"/>
        <end position="271"/>
    </location>
</feature>
<name>A0A1G9KLV9_9BACT</name>
<gene>
    <name evidence="5" type="ORF">SAMN05660337_3133</name>
</gene>
<accession>A0A1G9KLV9</accession>
<dbReference type="PROSITE" id="PS01124">
    <property type="entry name" value="HTH_ARAC_FAMILY_2"/>
    <property type="match status" value="1"/>
</dbReference>
<dbReference type="PANTHER" id="PTHR46796">
    <property type="entry name" value="HTH-TYPE TRANSCRIPTIONAL ACTIVATOR RHAS-RELATED"/>
    <property type="match status" value="1"/>
</dbReference>
<sequence>MSKGKIQYLRPVEVEGLEIQEVINSNHSFPNHTHGFHSVGVMEAGGCYCRQSGAESSFVRGGEIALFNPGLVHSGVLPSRNSLITYRVFSFANPLIEQASRDLAEKEGLPEFRSVVIEDELATCSLTQLKHTVVAQAGRLALDTALSRAAAALLTRHCEITSKVPKTKEPVAVQKTRDYLTENLSGKVSLKELSQIAGLSRYHLLRVFREATGLPPHNFHIQQRIEHAKKLLRTGTPFAQVALESGFSDQSHFTNVFHRYTGATPSQYTYGQ</sequence>